<evidence type="ECO:0000256" key="8">
    <source>
        <dbReference type="ARBA" id="ARBA00023328"/>
    </source>
</evidence>
<protein>
    <recommendedName>
        <fullName evidence="9">Kinetochore protein SPC25</fullName>
    </recommendedName>
</protein>
<keyword evidence="12" id="KW-1185">Reference proteome</keyword>
<dbReference type="GO" id="GO:0007059">
    <property type="term" value="P:chromosome segregation"/>
    <property type="evidence" value="ECO:0007669"/>
    <property type="project" value="InterPro"/>
</dbReference>
<keyword evidence="8 9" id="KW-0137">Centromere</keyword>
<evidence type="ECO:0000256" key="3">
    <source>
        <dbReference type="ARBA" id="ARBA00022454"/>
    </source>
</evidence>
<dbReference type="Proteomes" id="UP000604825">
    <property type="component" value="Unassembled WGS sequence"/>
</dbReference>
<evidence type="ECO:0000256" key="9">
    <source>
        <dbReference type="RuleBase" id="RU367150"/>
    </source>
</evidence>
<reference evidence="11" key="1">
    <citation type="submission" date="2020-10" db="EMBL/GenBank/DDBJ databases">
        <authorList>
            <person name="Han B."/>
            <person name="Lu T."/>
            <person name="Zhao Q."/>
            <person name="Huang X."/>
            <person name="Zhao Y."/>
        </authorList>
    </citation>
    <scope>NUCLEOTIDE SEQUENCE</scope>
</reference>
<proteinExistence type="inferred from homology"/>
<keyword evidence="5 9" id="KW-0498">Mitosis</keyword>
<dbReference type="InterPro" id="IPR045143">
    <property type="entry name" value="Spc25"/>
</dbReference>
<dbReference type="OrthoDB" id="6353017at2759"/>
<comment type="similarity">
    <text evidence="2 9">Belongs to the SPC25 family.</text>
</comment>
<dbReference type="GO" id="GO:0005634">
    <property type="term" value="C:nucleus"/>
    <property type="evidence" value="ECO:0007669"/>
    <property type="project" value="UniProtKB-SubCell"/>
</dbReference>
<dbReference type="GO" id="GO:0051301">
    <property type="term" value="P:cell division"/>
    <property type="evidence" value="ECO:0007669"/>
    <property type="project" value="UniProtKB-UniRule"/>
</dbReference>
<evidence type="ECO:0000256" key="2">
    <source>
        <dbReference type="ARBA" id="ARBA00006379"/>
    </source>
</evidence>
<keyword evidence="3 9" id="KW-0158">Chromosome</keyword>
<keyword evidence="9" id="KW-0539">Nucleus</keyword>
<evidence type="ECO:0000256" key="7">
    <source>
        <dbReference type="ARBA" id="ARBA00023306"/>
    </source>
</evidence>
<dbReference type="Pfam" id="PF08234">
    <property type="entry name" value="Spindle_Spc25"/>
    <property type="match status" value="1"/>
</dbReference>
<dbReference type="AlphaFoldDB" id="A0A811P298"/>
<feature type="domain" description="Chromosome segregation protein Spc25 C-terminal" evidence="10">
    <location>
        <begin position="173"/>
        <end position="241"/>
    </location>
</feature>
<comment type="caution">
    <text evidence="11">The sequence shown here is derived from an EMBL/GenBank/DDBJ whole genome shotgun (WGS) entry which is preliminary data.</text>
</comment>
<evidence type="ECO:0000259" key="10">
    <source>
        <dbReference type="Pfam" id="PF08234"/>
    </source>
</evidence>
<dbReference type="EMBL" id="CAJGYO010000006">
    <property type="protein sequence ID" value="CAD6234470.1"/>
    <property type="molecule type" value="Genomic_DNA"/>
</dbReference>
<evidence type="ECO:0000256" key="6">
    <source>
        <dbReference type="ARBA" id="ARBA00023054"/>
    </source>
</evidence>
<evidence type="ECO:0000256" key="1">
    <source>
        <dbReference type="ARBA" id="ARBA00004584"/>
    </source>
</evidence>
<sequence>MADAAADLRRRIKEKRAAIGRRITDSRDRAAAASSAFNAALLVARSIANQTVSNRGISTSSPPLLLLASKLSEQKQHLRKLESDLAQALFVQTSRRSKHKRMTESISNTTSTNEQLRRLVMDRRATRDECTNAISNQIKAIESLEAESDTDGDKNLENALMWYNKFLGFQVVGGEGVKFVFNKIDVQSPDKEYSFCVKLVEERYILVRCVPFVDGTEELMKDLNCNNDLYKFVRVMRNRFQAATISGNLLSSSFCPDVLSITSSSFSALSLDSRSENSIDRSHTQGQSKNQEFPLKGLAKSSDHTMLIVLLHVEMAYIFARQQCLKGPQK</sequence>
<keyword evidence="6" id="KW-0175">Coiled coil</keyword>
<keyword evidence="4 9" id="KW-0132">Cell division</keyword>
<keyword evidence="7 9" id="KW-0131">Cell cycle</keyword>
<comment type="subcellular location">
    <subcellularLocation>
        <location evidence="1">Chromosome</location>
        <location evidence="1">Centromere</location>
    </subcellularLocation>
    <subcellularLocation>
        <location evidence="9">Nucleus</location>
    </subcellularLocation>
    <subcellularLocation>
        <location evidence="9">Chromosome</location>
        <location evidence="9">Centromere</location>
        <location evidence="9">Kinetochore</location>
    </subcellularLocation>
</comment>
<evidence type="ECO:0000256" key="5">
    <source>
        <dbReference type="ARBA" id="ARBA00022776"/>
    </source>
</evidence>
<comment type="subunit">
    <text evidence="9">Component of the NDC80 complex.</text>
</comment>
<dbReference type="CDD" id="cd23784">
    <property type="entry name" value="RWD_Spc25"/>
    <property type="match status" value="1"/>
</dbReference>
<evidence type="ECO:0000313" key="11">
    <source>
        <dbReference type="EMBL" id="CAD6234470.1"/>
    </source>
</evidence>
<dbReference type="PANTHER" id="PTHR14281">
    <property type="entry name" value="KINETOCHORE PROTEIN SPC25-RELATED"/>
    <property type="match status" value="1"/>
</dbReference>
<keyword evidence="9" id="KW-0995">Kinetochore</keyword>
<accession>A0A811P298</accession>
<dbReference type="InterPro" id="IPR013255">
    <property type="entry name" value="Spc25_C"/>
</dbReference>
<name>A0A811P298_9POAL</name>
<gene>
    <name evidence="11" type="ORF">NCGR_LOCUS23045</name>
</gene>
<dbReference type="PANTHER" id="PTHR14281:SF0">
    <property type="entry name" value="KINETOCHORE PROTEIN SPC25"/>
    <property type="match status" value="1"/>
</dbReference>
<dbReference type="Gene3D" id="3.30.457.50">
    <property type="entry name" value="Chromosome segregation protein Spc25"/>
    <property type="match status" value="1"/>
</dbReference>
<organism evidence="11 12">
    <name type="scientific">Miscanthus lutarioriparius</name>
    <dbReference type="NCBI Taxonomy" id="422564"/>
    <lineage>
        <taxon>Eukaryota</taxon>
        <taxon>Viridiplantae</taxon>
        <taxon>Streptophyta</taxon>
        <taxon>Embryophyta</taxon>
        <taxon>Tracheophyta</taxon>
        <taxon>Spermatophyta</taxon>
        <taxon>Magnoliopsida</taxon>
        <taxon>Liliopsida</taxon>
        <taxon>Poales</taxon>
        <taxon>Poaceae</taxon>
        <taxon>PACMAD clade</taxon>
        <taxon>Panicoideae</taxon>
        <taxon>Andropogonodae</taxon>
        <taxon>Andropogoneae</taxon>
        <taxon>Saccharinae</taxon>
        <taxon>Miscanthus</taxon>
    </lineage>
</organism>
<evidence type="ECO:0000313" key="12">
    <source>
        <dbReference type="Proteomes" id="UP000604825"/>
    </source>
</evidence>
<dbReference type="GO" id="GO:0031262">
    <property type="term" value="C:Ndc80 complex"/>
    <property type="evidence" value="ECO:0007669"/>
    <property type="project" value="InterPro"/>
</dbReference>
<comment type="function">
    <text evidence="9">Acts as a component of the essential kinetochore-associated NDC80 complex, which is required for chromosome segregation and spindle checkpoint activity.</text>
</comment>
<dbReference type="FunFam" id="3.30.457.50:FF:000001">
    <property type="entry name" value="Probable kinetochore protein spc25"/>
    <property type="match status" value="1"/>
</dbReference>
<evidence type="ECO:0000256" key="4">
    <source>
        <dbReference type="ARBA" id="ARBA00022618"/>
    </source>
</evidence>